<keyword evidence="3" id="KW-0235">DNA replication</keyword>
<dbReference type="SUPFAM" id="SSF53098">
    <property type="entry name" value="Ribonuclease H-like"/>
    <property type="match status" value="1"/>
</dbReference>
<keyword evidence="2" id="KW-0548">Nucleotidyltransferase</keyword>
<dbReference type="PANTHER" id="PTHR46880:SF5">
    <property type="entry name" value="DUF4371 DOMAIN-CONTAINING PROTEIN"/>
    <property type="match status" value="1"/>
</dbReference>
<feature type="domain" description="CRESS-DNA virus Rep endonuclease" evidence="11">
    <location>
        <begin position="10"/>
        <end position="107"/>
    </location>
</feature>
<keyword evidence="13" id="KW-1185">Reference proteome</keyword>
<dbReference type="InterPro" id="IPR012337">
    <property type="entry name" value="RNaseH-like_sf"/>
</dbReference>
<evidence type="ECO:0000256" key="1">
    <source>
        <dbReference type="ARBA" id="ARBA00022679"/>
    </source>
</evidence>
<proteinExistence type="predicted"/>
<reference evidence="12" key="1">
    <citation type="submission" date="2022-11" db="EMBL/GenBank/DDBJ databases">
        <title>Centuries of genome instability and evolution in soft-shell clam transmissible cancer (bioRxiv).</title>
        <authorList>
            <person name="Hart S.F.M."/>
            <person name="Yonemitsu M.A."/>
            <person name="Giersch R.M."/>
            <person name="Beal B.F."/>
            <person name="Arriagada G."/>
            <person name="Davis B.W."/>
            <person name="Ostrander E.A."/>
            <person name="Goff S.P."/>
            <person name="Metzger M.J."/>
        </authorList>
    </citation>
    <scope>NUCLEOTIDE SEQUENCE</scope>
    <source>
        <strain evidence="12">MELC-2E11</strain>
        <tissue evidence="12">Siphon/mantle</tissue>
    </source>
</reference>
<evidence type="ECO:0000256" key="2">
    <source>
        <dbReference type="ARBA" id="ARBA00022695"/>
    </source>
</evidence>
<evidence type="ECO:0000256" key="7">
    <source>
        <dbReference type="ARBA" id="ARBA00022759"/>
    </source>
</evidence>
<evidence type="ECO:0000256" key="9">
    <source>
        <dbReference type="ARBA" id="ARBA00023124"/>
    </source>
</evidence>
<evidence type="ECO:0000256" key="8">
    <source>
        <dbReference type="ARBA" id="ARBA00022801"/>
    </source>
</evidence>
<organism evidence="12 13">
    <name type="scientific">Mya arenaria</name>
    <name type="common">Soft-shell clam</name>
    <dbReference type="NCBI Taxonomy" id="6604"/>
    <lineage>
        <taxon>Eukaryota</taxon>
        <taxon>Metazoa</taxon>
        <taxon>Spiralia</taxon>
        <taxon>Lophotrochozoa</taxon>
        <taxon>Mollusca</taxon>
        <taxon>Bivalvia</taxon>
        <taxon>Autobranchia</taxon>
        <taxon>Heteroconchia</taxon>
        <taxon>Euheterodonta</taxon>
        <taxon>Imparidentia</taxon>
        <taxon>Neoheterodontei</taxon>
        <taxon>Myida</taxon>
        <taxon>Myoidea</taxon>
        <taxon>Myidae</taxon>
        <taxon>Mya</taxon>
    </lineage>
</organism>
<accession>A0ABY7EB83</accession>
<evidence type="ECO:0000256" key="5">
    <source>
        <dbReference type="ARBA" id="ARBA00022723"/>
    </source>
</evidence>
<protein>
    <submittedName>
        <fullName evidence="12">REP-like protein</fullName>
    </submittedName>
</protein>
<evidence type="ECO:0000256" key="3">
    <source>
        <dbReference type="ARBA" id="ARBA00022705"/>
    </source>
</evidence>
<evidence type="ECO:0000259" key="11">
    <source>
        <dbReference type="PROSITE" id="PS52020"/>
    </source>
</evidence>
<evidence type="ECO:0000313" key="13">
    <source>
        <dbReference type="Proteomes" id="UP001164746"/>
    </source>
</evidence>
<sequence length="515" mass="59481">MAAERPLARASSAKDWCWTINNYTREDCELLETVDVQYICYGREVGASGTPHLQGFMQMKKRMRMTAIKKIAPFQKAHLEKRRGTAQEAKDYTSKDDETTWVERGFMSEQGVGQLKTLTYMALKGHDAEDLYEQDGGCFVAHKRKIDEAVGAIKQCQEKKRLKTAMSEGNVELKTWQDWCTHHLDCQNDRRVLWIEDKSRVQFASRMVPLECFVGFGCKKKKTMIKIELKYPWMYHSAQRGGIVCTHCETFGFGMSTETAFVKTGAALGTHPSRRLRIHEESIRHQEATKRSWGYTQNLSELAKLVAELDEDLNIQLQNKTTYATEFVQFISTFIENKTLNSLREKKLTLFLDESTDNSNRSQASLMARWVDERCVFVEYIGLIELKETKAVDFEEARIRHVNPLSLYVGCRNHKLALCFTHLVKNNETMAAVEDLLISIWKLFAFSAKWSAVYNSTQQLYDQAPMTFIRAAVTRWVSHFKACNRFISRYESILDTLDALDKERTDAEEKKRDSS</sequence>
<dbReference type="InterPro" id="IPR049912">
    <property type="entry name" value="CRESS_DNA_REP"/>
</dbReference>
<keyword evidence="7" id="KW-0255">Endonuclease</keyword>
<evidence type="ECO:0000256" key="4">
    <source>
        <dbReference type="ARBA" id="ARBA00022722"/>
    </source>
</evidence>
<keyword evidence="6" id="KW-0547">Nucleotide-binding</keyword>
<name>A0ABY7EB83_MYAAR</name>
<evidence type="ECO:0000313" key="12">
    <source>
        <dbReference type="EMBL" id="WAR06141.1"/>
    </source>
</evidence>
<evidence type="ECO:0000256" key="10">
    <source>
        <dbReference type="ARBA" id="ARBA00023125"/>
    </source>
</evidence>
<evidence type="ECO:0000256" key="6">
    <source>
        <dbReference type="ARBA" id="ARBA00022741"/>
    </source>
</evidence>
<dbReference type="EMBL" id="CP111016">
    <property type="protein sequence ID" value="WAR06141.1"/>
    <property type="molecule type" value="Genomic_DNA"/>
</dbReference>
<keyword evidence="9" id="KW-0190">Covalent protein-DNA linkage</keyword>
<dbReference type="PANTHER" id="PTHR46880">
    <property type="entry name" value="RAS-ASSOCIATING DOMAIN-CONTAINING PROTEIN"/>
    <property type="match status" value="1"/>
</dbReference>
<dbReference type="Pfam" id="PF02407">
    <property type="entry name" value="Viral_Rep"/>
    <property type="match status" value="1"/>
</dbReference>
<dbReference type="PROSITE" id="PS52020">
    <property type="entry name" value="CRESS_DNA_REP"/>
    <property type="match status" value="1"/>
</dbReference>
<dbReference type="Proteomes" id="UP001164746">
    <property type="component" value="Chromosome 5"/>
</dbReference>
<dbReference type="Gene3D" id="3.40.1310.20">
    <property type="match status" value="1"/>
</dbReference>
<keyword evidence="10" id="KW-0238">DNA-binding</keyword>
<keyword evidence="4" id="KW-0540">Nuclease</keyword>
<gene>
    <name evidence="12" type="ORF">MAR_021510</name>
</gene>
<keyword evidence="8" id="KW-0378">Hydrolase</keyword>
<keyword evidence="1" id="KW-0808">Transferase</keyword>
<keyword evidence="5" id="KW-0479">Metal-binding</keyword>